<keyword evidence="3" id="KW-0067">ATP-binding</keyword>
<dbReference type="InterPro" id="IPR001763">
    <property type="entry name" value="Rhodanese-like_dom"/>
</dbReference>
<dbReference type="PANTHER" id="PTHR10953">
    <property type="entry name" value="UBIQUITIN-ACTIVATING ENZYME E1"/>
    <property type="match status" value="1"/>
</dbReference>
<dbReference type="GO" id="GO:0016779">
    <property type="term" value="F:nucleotidyltransferase activity"/>
    <property type="evidence" value="ECO:0007669"/>
    <property type="project" value="TreeGrafter"/>
</dbReference>
<evidence type="ECO:0000256" key="3">
    <source>
        <dbReference type="ARBA" id="ARBA00022840"/>
    </source>
</evidence>
<dbReference type="CDD" id="cd00158">
    <property type="entry name" value="RHOD"/>
    <property type="match status" value="1"/>
</dbReference>
<dbReference type="InterPro" id="IPR036873">
    <property type="entry name" value="Rhodanese-like_dom_sf"/>
</dbReference>
<sequence>MDASGGPSARMPLAPVGEELSPAERTRFARHVILPGVGDRGQRRLRSARVLVVGAGGLGSPVLLYLAAAGVGRLTVVDDDVVEATNLQRQVLHGIADVGRAKVDSAVQALALLAPEVEVRPVSQRLVADNVLDLVADHDVVVDGADNFPTRYLVGDACARLGVPHVWGSVYQHDAQVSVWWSGVGPCYRCVFPSPPPPGAVPSCSTGGVLGASVGTIGSVMAEEVVKLLIGGGEPLVGRLLVHDAWRQEWSTLPVAANPDCVVCGAGADPRRPLGIGATESSQDGAEEASGDGAGTARPSLPSISVVDLATRLAARESGSDEFVLVDVREPGERDVVVIPGALAVPLGEVRARGGEALAEVAHGIPVLVHCKSGARSAEAVERLRAEGVDAVDVTGGVLAWVRDVDPTQPTY</sequence>
<evidence type="ECO:0000313" key="7">
    <source>
        <dbReference type="EMBL" id="GEQ14178.1"/>
    </source>
</evidence>
<evidence type="ECO:0000313" key="8">
    <source>
        <dbReference type="Proteomes" id="UP000321793"/>
    </source>
</evidence>
<keyword evidence="5" id="KW-1133">Transmembrane helix</keyword>
<evidence type="ECO:0000256" key="1">
    <source>
        <dbReference type="ARBA" id="ARBA00022679"/>
    </source>
</evidence>
<feature type="domain" description="Rhodanese" evidence="6">
    <location>
        <begin position="319"/>
        <end position="410"/>
    </location>
</feature>
<dbReference type="RefSeq" id="WP_307725666.1">
    <property type="nucleotide sequence ID" value="NZ_BAABDN010000001.1"/>
</dbReference>
<dbReference type="PROSITE" id="PS50206">
    <property type="entry name" value="RHODANESE_3"/>
    <property type="match status" value="1"/>
</dbReference>
<dbReference type="GO" id="GO:0008146">
    <property type="term" value="F:sulfotransferase activity"/>
    <property type="evidence" value="ECO:0007669"/>
    <property type="project" value="TreeGrafter"/>
</dbReference>
<reference evidence="7 8" key="1">
    <citation type="submission" date="2019-07" db="EMBL/GenBank/DDBJ databases">
        <title>Whole genome shotgun sequence of Knoellia locipacati NBRC 109775.</title>
        <authorList>
            <person name="Hosoyama A."/>
            <person name="Uohara A."/>
            <person name="Ohji S."/>
            <person name="Ichikawa N."/>
        </authorList>
    </citation>
    <scope>NUCLEOTIDE SEQUENCE [LARGE SCALE GENOMIC DNA]</scope>
    <source>
        <strain evidence="7 8">NBRC 109775</strain>
    </source>
</reference>
<dbReference type="GO" id="GO:0005524">
    <property type="term" value="F:ATP binding"/>
    <property type="evidence" value="ECO:0007669"/>
    <property type="project" value="UniProtKB-KW"/>
</dbReference>
<dbReference type="GO" id="GO:0004792">
    <property type="term" value="F:thiosulfate-cyanide sulfurtransferase activity"/>
    <property type="evidence" value="ECO:0007669"/>
    <property type="project" value="TreeGrafter"/>
</dbReference>
<dbReference type="Gene3D" id="3.40.250.10">
    <property type="entry name" value="Rhodanese-like domain"/>
    <property type="match status" value="1"/>
</dbReference>
<dbReference type="GO" id="GO:0008641">
    <property type="term" value="F:ubiquitin-like modifier activating enzyme activity"/>
    <property type="evidence" value="ECO:0007669"/>
    <property type="project" value="InterPro"/>
</dbReference>
<dbReference type="SUPFAM" id="SSF69572">
    <property type="entry name" value="Activating enzymes of the ubiquitin-like proteins"/>
    <property type="match status" value="1"/>
</dbReference>
<dbReference type="InterPro" id="IPR045886">
    <property type="entry name" value="ThiF/MoeB/HesA"/>
</dbReference>
<organism evidence="7 8">
    <name type="scientific">Knoellia locipacati</name>
    <dbReference type="NCBI Taxonomy" id="882824"/>
    <lineage>
        <taxon>Bacteria</taxon>
        <taxon>Bacillati</taxon>
        <taxon>Actinomycetota</taxon>
        <taxon>Actinomycetes</taxon>
        <taxon>Micrococcales</taxon>
        <taxon>Intrasporangiaceae</taxon>
        <taxon>Knoellia</taxon>
    </lineage>
</organism>
<keyword evidence="5" id="KW-0472">Membrane</keyword>
<dbReference type="EMBL" id="BKBA01000008">
    <property type="protein sequence ID" value="GEQ14178.1"/>
    <property type="molecule type" value="Genomic_DNA"/>
</dbReference>
<evidence type="ECO:0000259" key="6">
    <source>
        <dbReference type="PROSITE" id="PS50206"/>
    </source>
</evidence>
<keyword evidence="1" id="KW-0808">Transferase</keyword>
<keyword evidence="8" id="KW-1185">Reference proteome</keyword>
<evidence type="ECO:0000256" key="2">
    <source>
        <dbReference type="ARBA" id="ARBA00022741"/>
    </source>
</evidence>
<comment type="caution">
    <text evidence="7">The sequence shown here is derived from an EMBL/GenBank/DDBJ whole genome shotgun (WGS) entry which is preliminary data.</text>
</comment>
<evidence type="ECO:0000256" key="5">
    <source>
        <dbReference type="SAM" id="Phobius"/>
    </source>
</evidence>
<accession>A0A512T1U7</accession>
<feature type="region of interest" description="Disordered" evidence="4">
    <location>
        <begin position="273"/>
        <end position="299"/>
    </location>
</feature>
<dbReference type="Gene3D" id="3.40.50.720">
    <property type="entry name" value="NAD(P)-binding Rossmann-like Domain"/>
    <property type="match status" value="1"/>
</dbReference>
<dbReference type="SMART" id="SM00450">
    <property type="entry name" value="RHOD"/>
    <property type="match status" value="1"/>
</dbReference>
<dbReference type="CDD" id="cd00757">
    <property type="entry name" value="ThiF_MoeB_HesA_family"/>
    <property type="match status" value="1"/>
</dbReference>
<keyword evidence="2" id="KW-0547">Nucleotide-binding</keyword>
<dbReference type="PANTHER" id="PTHR10953:SF102">
    <property type="entry name" value="ADENYLYLTRANSFERASE AND SULFURTRANSFERASE MOCS3"/>
    <property type="match status" value="1"/>
</dbReference>
<feature type="transmembrane region" description="Helical" evidence="5">
    <location>
        <begin position="50"/>
        <end position="68"/>
    </location>
</feature>
<dbReference type="AlphaFoldDB" id="A0A512T1U7"/>
<protein>
    <submittedName>
        <fullName evidence="7">Molybdopterin biosynthesis protein MoeZ</fullName>
    </submittedName>
</protein>
<gene>
    <name evidence="7" type="primary">moeB2</name>
    <name evidence="7" type="ORF">KLO01_22250</name>
</gene>
<proteinExistence type="predicted"/>
<dbReference type="Pfam" id="PF00899">
    <property type="entry name" value="ThiF"/>
    <property type="match status" value="1"/>
</dbReference>
<dbReference type="Proteomes" id="UP000321793">
    <property type="component" value="Unassembled WGS sequence"/>
</dbReference>
<dbReference type="InterPro" id="IPR035985">
    <property type="entry name" value="Ubiquitin-activating_enz"/>
</dbReference>
<keyword evidence="5" id="KW-0812">Transmembrane</keyword>
<dbReference type="Pfam" id="PF00581">
    <property type="entry name" value="Rhodanese"/>
    <property type="match status" value="1"/>
</dbReference>
<dbReference type="InterPro" id="IPR000594">
    <property type="entry name" value="ThiF_NAD_FAD-bd"/>
</dbReference>
<dbReference type="FunFam" id="3.40.50.720:FF:000033">
    <property type="entry name" value="Adenylyltransferase and sulfurtransferase MOCS3"/>
    <property type="match status" value="1"/>
</dbReference>
<name>A0A512T1U7_9MICO</name>
<evidence type="ECO:0000256" key="4">
    <source>
        <dbReference type="SAM" id="MobiDB-lite"/>
    </source>
</evidence>
<dbReference type="GO" id="GO:0005829">
    <property type="term" value="C:cytosol"/>
    <property type="evidence" value="ECO:0007669"/>
    <property type="project" value="TreeGrafter"/>
</dbReference>